<dbReference type="PANTHER" id="PTHR45801">
    <property type="entry name" value="OS07G0101800 PROTEIN"/>
    <property type="match status" value="1"/>
</dbReference>
<keyword evidence="11" id="KW-1185">Reference proteome</keyword>
<dbReference type="SMART" id="SM00355">
    <property type="entry name" value="ZnF_C2H2"/>
    <property type="match status" value="1"/>
</dbReference>
<dbReference type="GO" id="GO:0005634">
    <property type="term" value="C:nucleus"/>
    <property type="evidence" value="ECO:0007669"/>
    <property type="project" value="UniProtKB-SubCell"/>
</dbReference>
<dbReference type="PROSITE" id="PS50157">
    <property type="entry name" value="ZINC_FINGER_C2H2_2"/>
    <property type="match status" value="1"/>
</dbReference>
<evidence type="ECO:0000256" key="8">
    <source>
        <dbReference type="PROSITE-ProRule" id="PRU00042"/>
    </source>
</evidence>
<evidence type="ECO:0000256" key="3">
    <source>
        <dbReference type="ARBA" id="ARBA00022771"/>
    </source>
</evidence>
<dbReference type="Proteomes" id="UP001085076">
    <property type="component" value="Miscellaneous, Linkage group lg09"/>
</dbReference>
<dbReference type="PANTHER" id="PTHR45801:SF107">
    <property type="entry name" value="TRANSCRIPTIONAL REGULATOR SUPERMAN-LIKE"/>
    <property type="match status" value="1"/>
</dbReference>
<dbReference type="PROSITE" id="PS00028">
    <property type="entry name" value="ZINC_FINGER_C2H2_1"/>
    <property type="match status" value="1"/>
</dbReference>
<dbReference type="EMBL" id="JAGGNH010000009">
    <property type="protein sequence ID" value="KAJ0964354.1"/>
    <property type="molecule type" value="Genomic_DNA"/>
</dbReference>
<dbReference type="InterPro" id="IPR013087">
    <property type="entry name" value="Znf_C2H2_type"/>
</dbReference>
<evidence type="ECO:0000256" key="6">
    <source>
        <dbReference type="ARBA" id="ARBA00023163"/>
    </source>
</evidence>
<evidence type="ECO:0000259" key="9">
    <source>
        <dbReference type="PROSITE" id="PS50157"/>
    </source>
</evidence>
<gene>
    <name evidence="10" type="ORF">J5N97_029476</name>
</gene>
<dbReference type="Pfam" id="PF13912">
    <property type="entry name" value="zf-C2H2_6"/>
    <property type="match status" value="1"/>
</dbReference>
<keyword evidence="3 8" id="KW-0863">Zinc-finger</keyword>
<evidence type="ECO:0000256" key="5">
    <source>
        <dbReference type="ARBA" id="ARBA00023015"/>
    </source>
</evidence>
<feature type="domain" description="C2H2-type" evidence="9">
    <location>
        <begin position="42"/>
        <end position="69"/>
    </location>
</feature>
<comment type="caution">
    <text evidence="10">The sequence shown here is derived from an EMBL/GenBank/DDBJ whole genome shotgun (WGS) entry which is preliminary data.</text>
</comment>
<accession>A0A9D5H5P0</accession>
<reference evidence="10" key="1">
    <citation type="submission" date="2021-03" db="EMBL/GenBank/DDBJ databases">
        <authorList>
            <person name="Li Z."/>
            <person name="Yang C."/>
        </authorList>
    </citation>
    <scope>NUCLEOTIDE SEQUENCE</scope>
    <source>
        <strain evidence="10">Dzin_1.0</strain>
        <tissue evidence="10">Leaf</tissue>
    </source>
</reference>
<organism evidence="10 11">
    <name type="scientific">Dioscorea zingiberensis</name>
    <dbReference type="NCBI Taxonomy" id="325984"/>
    <lineage>
        <taxon>Eukaryota</taxon>
        <taxon>Viridiplantae</taxon>
        <taxon>Streptophyta</taxon>
        <taxon>Embryophyta</taxon>
        <taxon>Tracheophyta</taxon>
        <taxon>Spermatophyta</taxon>
        <taxon>Magnoliopsida</taxon>
        <taxon>Liliopsida</taxon>
        <taxon>Dioscoreales</taxon>
        <taxon>Dioscoreaceae</taxon>
        <taxon>Dioscorea</taxon>
    </lineage>
</organism>
<dbReference type="InterPro" id="IPR052426">
    <property type="entry name" value="Plant_dev_regulator"/>
</dbReference>
<protein>
    <recommendedName>
        <fullName evidence="9">C2H2-type domain-containing protein</fullName>
    </recommendedName>
</protein>
<keyword evidence="5" id="KW-0805">Transcription regulation</keyword>
<dbReference type="Gene3D" id="3.30.160.60">
    <property type="entry name" value="Classic Zinc Finger"/>
    <property type="match status" value="1"/>
</dbReference>
<dbReference type="OrthoDB" id="1708403at2759"/>
<dbReference type="GO" id="GO:0008270">
    <property type="term" value="F:zinc ion binding"/>
    <property type="evidence" value="ECO:0007669"/>
    <property type="project" value="UniProtKB-KW"/>
</dbReference>
<evidence type="ECO:0000313" key="11">
    <source>
        <dbReference type="Proteomes" id="UP001085076"/>
    </source>
</evidence>
<keyword evidence="6" id="KW-0804">Transcription</keyword>
<keyword evidence="7" id="KW-0539">Nucleus</keyword>
<comment type="subcellular location">
    <subcellularLocation>
        <location evidence="1">Nucleus</location>
    </subcellularLocation>
</comment>
<keyword evidence="4" id="KW-0862">Zinc</keyword>
<evidence type="ECO:0000256" key="4">
    <source>
        <dbReference type="ARBA" id="ARBA00022833"/>
    </source>
</evidence>
<reference evidence="10" key="2">
    <citation type="journal article" date="2022" name="Hortic Res">
        <title>The genome of Dioscorea zingiberensis sheds light on the biosynthesis, origin and evolution of the medicinally important diosgenin saponins.</title>
        <authorList>
            <person name="Li Y."/>
            <person name="Tan C."/>
            <person name="Li Z."/>
            <person name="Guo J."/>
            <person name="Li S."/>
            <person name="Chen X."/>
            <person name="Wang C."/>
            <person name="Dai X."/>
            <person name="Yang H."/>
            <person name="Song W."/>
            <person name="Hou L."/>
            <person name="Xu J."/>
            <person name="Tong Z."/>
            <person name="Xu A."/>
            <person name="Yuan X."/>
            <person name="Wang W."/>
            <person name="Yang Q."/>
            <person name="Chen L."/>
            <person name="Sun Z."/>
            <person name="Wang K."/>
            <person name="Pan B."/>
            <person name="Chen J."/>
            <person name="Bao Y."/>
            <person name="Liu F."/>
            <person name="Qi X."/>
            <person name="Gang D.R."/>
            <person name="Wen J."/>
            <person name="Li J."/>
        </authorList>
    </citation>
    <scope>NUCLEOTIDE SEQUENCE</scope>
    <source>
        <strain evidence="10">Dzin_1.0</strain>
    </source>
</reference>
<dbReference type="FunFam" id="3.30.160.60:FF:000446">
    <property type="entry name" value="Zinc finger protein"/>
    <property type="match status" value="1"/>
</dbReference>
<dbReference type="AlphaFoldDB" id="A0A9D5H5P0"/>
<evidence type="ECO:0000256" key="7">
    <source>
        <dbReference type="ARBA" id="ARBA00023242"/>
    </source>
</evidence>
<sequence>MDIELRQQSKLISMWKWTSWEEQAFVDDQSNAMITGLPARCYTCTFCGRMFRSAQALGGHMNVHRRDRAKLLQYSQRPENLQAQGGNNGDHDAQINECVSNGAVVDELDLELRLGR</sequence>
<dbReference type="SUPFAM" id="SSF57667">
    <property type="entry name" value="beta-beta-alpha zinc fingers"/>
    <property type="match status" value="1"/>
</dbReference>
<evidence type="ECO:0000256" key="1">
    <source>
        <dbReference type="ARBA" id="ARBA00004123"/>
    </source>
</evidence>
<dbReference type="InterPro" id="IPR036236">
    <property type="entry name" value="Znf_C2H2_sf"/>
</dbReference>
<proteinExistence type="predicted"/>
<keyword evidence="2" id="KW-0479">Metal-binding</keyword>
<evidence type="ECO:0000313" key="10">
    <source>
        <dbReference type="EMBL" id="KAJ0964354.1"/>
    </source>
</evidence>
<name>A0A9D5H5P0_9LILI</name>
<evidence type="ECO:0000256" key="2">
    <source>
        <dbReference type="ARBA" id="ARBA00022723"/>
    </source>
</evidence>